<dbReference type="InterPro" id="IPR036188">
    <property type="entry name" value="FAD/NAD-bd_sf"/>
</dbReference>
<dbReference type="InterPro" id="IPR020946">
    <property type="entry name" value="Flavin_mOase-like"/>
</dbReference>
<dbReference type="SUPFAM" id="SSF51905">
    <property type="entry name" value="FAD/NAD(P)-binding domain"/>
    <property type="match status" value="2"/>
</dbReference>
<dbReference type="STRING" id="1051891.A0A0C3LKJ2"/>
<keyword evidence="2" id="KW-0285">Flavoprotein</keyword>
<dbReference type="Proteomes" id="UP000054248">
    <property type="component" value="Unassembled WGS sequence"/>
</dbReference>
<feature type="region of interest" description="Disordered" evidence="6">
    <location>
        <begin position="226"/>
        <end position="246"/>
    </location>
</feature>
<dbReference type="HOGENOM" id="CLU_006909_5_1_1"/>
<dbReference type="GO" id="GO:0050660">
    <property type="term" value="F:flavin adenine dinucleotide binding"/>
    <property type="evidence" value="ECO:0007669"/>
    <property type="project" value="InterPro"/>
</dbReference>
<dbReference type="InterPro" id="IPR000960">
    <property type="entry name" value="Flavin_mOase"/>
</dbReference>
<dbReference type="GO" id="GO:0050661">
    <property type="term" value="F:NADP binding"/>
    <property type="evidence" value="ECO:0007669"/>
    <property type="project" value="InterPro"/>
</dbReference>
<reference evidence="7 8" key="1">
    <citation type="submission" date="2014-04" db="EMBL/GenBank/DDBJ databases">
        <authorList>
            <consortium name="DOE Joint Genome Institute"/>
            <person name="Kuo A."/>
            <person name="Girlanda M."/>
            <person name="Perotto S."/>
            <person name="Kohler A."/>
            <person name="Nagy L.G."/>
            <person name="Floudas D."/>
            <person name="Copeland A."/>
            <person name="Barry K.W."/>
            <person name="Cichocki N."/>
            <person name="Veneault-Fourrey C."/>
            <person name="LaButti K."/>
            <person name="Lindquist E.A."/>
            <person name="Lipzen A."/>
            <person name="Lundell T."/>
            <person name="Morin E."/>
            <person name="Murat C."/>
            <person name="Sun H."/>
            <person name="Tunlid A."/>
            <person name="Henrissat B."/>
            <person name="Grigoriev I.V."/>
            <person name="Hibbett D.S."/>
            <person name="Martin F."/>
            <person name="Nordberg H.P."/>
            <person name="Cantor M.N."/>
            <person name="Hua S.X."/>
        </authorList>
    </citation>
    <scope>NUCLEOTIDE SEQUENCE [LARGE SCALE GENOMIC DNA]</scope>
    <source>
        <strain evidence="7 8">MUT 4182</strain>
    </source>
</reference>
<dbReference type="OrthoDB" id="66881at2759"/>
<evidence type="ECO:0000256" key="3">
    <source>
        <dbReference type="ARBA" id="ARBA00022827"/>
    </source>
</evidence>
<evidence type="ECO:0000256" key="4">
    <source>
        <dbReference type="ARBA" id="ARBA00022857"/>
    </source>
</evidence>
<proteinExistence type="inferred from homology"/>
<evidence type="ECO:0000256" key="1">
    <source>
        <dbReference type="ARBA" id="ARBA00009183"/>
    </source>
</evidence>
<dbReference type="EMBL" id="KN823126">
    <property type="protein sequence ID" value="KIO21827.1"/>
    <property type="molecule type" value="Genomic_DNA"/>
</dbReference>
<dbReference type="PRINTS" id="PR00370">
    <property type="entry name" value="FMOXYGENASE"/>
</dbReference>
<name>A0A0C3LKJ2_9AGAM</name>
<dbReference type="AlphaFoldDB" id="A0A0C3LKJ2"/>
<accession>A0A0C3LKJ2</accession>
<keyword evidence="5" id="KW-0560">Oxidoreductase</keyword>
<dbReference type="InterPro" id="IPR050346">
    <property type="entry name" value="FMO-like"/>
</dbReference>
<organism evidence="7 8">
    <name type="scientific">Tulasnella calospora MUT 4182</name>
    <dbReference type="NCBI Taxonomy" id="1051891"/>
    <lineage>
        <taxon>Eukaryota</taxon>
        <taxon>Fungi</taxon>
        <taxon>Dikarya</taxon>
        <taxon>Basidiomycota</taxon>
        <taxon>Agaricomycotina</taxon>
        <taxon>Agaricomycetes</taxon>
        <taxon>Cantharellales</taxon>
        <taxon>Tulasnellaceae</taxon>
        <taxon>Tulasnella</taxon>
    </lineage>
</organism>
<dbReference type="GO" id="GO:0004499">
    <property type="term" value="F:N,N-dimethylaniline monooxygenase activity"/>
    <property type="evidence" value="ECO:0007669"/>
    <property type="project" value="InterPro"/>
</dbReference>
<sequence>MGSVFTSQRQKRVAVVGGGPAGLAFLRVFKEFDLDWEVVLFEARDEIGGVWYRGDDAQPDPGRSKLPASPIYNSLTTTLPVNMMAFHDYRFPPGTALFPQAPVVQQYLLDFADDFDIRKFIQFRSRVEEASWRDGAWNIRVAGQSKVQRFDHLVVANGHYNKPYEPNISGLRDWGAVRGREVMHSTWYREPSPYAGKRVLVVGGGSSGRDLSNEIAQVALETYHSAKEFGRNDNPNPKQRPAPTRFEAGRNGKVIYTDGSIDEGVDVVILATGYEISVPFLSHLIAQPQPPTPHEFPPHLWNSGVHIYPLAQHVLPISDALPPTSVAFIGLPTHVAPFPLFEAQAAAAVRVFANPQTFRIEEEKDRIRARNKQVRDTARGAGGDELRTVGRLWHRISDVARFESAAQFEYRDELLRFAGVTKWLTDAWLPAMYAQKVVLREEWADAARSGEGEELVRDATTKDDWYRVLLKLLDRAERRRRDAEEHVEPAGNHAVYRL</sequence>
<dbReference type="Gene3D" id="3.50.50.60">
    <property type="entry name" value="FAD/NAD(P)-binding domain"/>
    <property type="match status" value="2"/>
</dbReference>
<evidence type="ECO:0000313" key="7">
    <source>
        <dbReference type="EMBL" id="KIO21827.1"/>
    </source>
</evidence>
<keyword evidence="8" id="KW-1185">Reference proteome</keyword>
<comment type="similarity">
    <text evidence="1">Belongs to the FMO family.</text>
</comment>
<keyword evidence="4" id="KW-0521">NADP</keyword>
<gene>
    <name evidence="7" type="ORF">M407DRAFT_28594</name>
</gene>
<keyword evidence="3" id="KW-0274">FAD</keyword>
<evidence type="ECO:0000256" key="6">
    <source>
        <dbReference type="SAM" id="MobiDB-lite"/>
    </source>
</evidence>
<evidence type="ECO:0000256" key="2">
    <source>
        <dbReference type="ARBA" id="ARBA00022630"/>
    </source>
</evidence>
<protein>
    <recommendedName>
        <fullName evidence="9">FAD/NAD(P)-binding domain-containing protein</fullName>
    </recommendedName>
</protein>
<evidence type="ECO:0000256" key="5">
    <source>
        <dbReference type="ARBA" id="ARBA00023002"/>
    </source>
</evidence>
<evidence type="ECO:0008006" key="9">
    <source>
        <dbReference type="Google" id="ProtNLM"/>
    </source>
</evidence>
<dbReference type="Pfam" id="PF00743">
    <property type="entry name" value="FMO-like"/>
    <property type="match status" value="1"/>
</dbReference>
<dbReference type="PANTHER" id="PTHR23023">
    <property type="entry name" value="DIMETHYLANILINE MONOOXYGENASE"/>
    <property type="match status" value="1"/>
</dbReference>
<reference evidence="8" key="2">
    <citation type="submission" date="2015-01" db="EMBL/GenBank/DDBJ databases">
        <title>Evolutionary Origins and Diversification of the Mycorrhizal Mutualists.</title>
        <authorList>
            <consortium name="DOE Joint Genome Institute"/>
            <consortium name="Mycorrhizal Genomics Consortium"/>
            <person name="Kohler A."/>
            <person name="Kuo A."/>
            <person name="Nagy L.G."/>
            <person name="Floudas D."/>
            <person name="Copeland A."/>
            <person name="Barry K.W."/>
            <person name="Cichocki N."/>
            <person name="Veneault-Fourrey C."/>
            <person name="LaButti K."/>
            <person name="Lindquist E.A."/>
            <person name="Lipzen A."/>
            <person name="Lundell T."/>
            <person name="Morin E."/>
            <person name="Murat C."/>
            <person name="Riley R."/>
            <person name="Ohm R."/>
            <person name="Sun H."/>
            <person name="Tunlid A."/>
            <person name="Henrissat B."/>
            <person name="Grigoriev I.V."/>
            <person name="Hibbett D.S."/>
            <person name="Martin F."/>
        </authorList>
    </citation>
    <scope>NUCLEOTIDE SEQUENCE [LARGE SCALE GENOMIC DNA]</scope>
    <source>
        <strain evidence="8">MUT 4182</strain>
    </source>
</reference>
<evidence type="ECO:0000313" key="8">
    <source>
        <dbReference type="Proteomes" id="UP000054248"/>
    </source>
</evidence>